<dbReference type="Gene3D" id="3.30.1200.10">
    <property type="entry name" value="YggU-like"/>
    <property type="match status" value="1"/>
</dbReference>
<name>A0A1F7UW06_9BACT</name>
<comment type="caution">
    <text evidence="3">The sequence shown here is derived from an EMBL/GenBank/DDBJ whole genome shotgun (WGS) entry which is preliminary data.</text>
</comment>
<evidence type="ECO:0000256" key="1">
    <source>
        <dbReference type="ARBA" id="ARBA00010364"/>
    </source>
</evidence>
<reference evidence="3 4" key="1">
    <citation type="journal article" date="2016" name="Nat. Commun.">
        <title>Thousands of microbial genomes shed light on interconnected biogeochemical processes in an aquifer system.</title>
        <authorList>
            <person name="Anantharaman K."/>
            <person name="Brown C.T."/>
            <person name="Hug L.A."/>
            <person name="Sharon I."/>
            <person name="Castelle C.J."/>
            <person name="Probst A.J."/>
            <person name="Thomas B.C."/>
            <person name="Singh A."/>
            <person name="Wilkins M.J."/>
            <person name="Karaoz U."/>
            <person name="Brodie E.L."/>
            <person name="Williams K.H."/>
            <person name="Hubbard S.S."/>
            <person name="Banfield J.F."/>
        </authorList>
    </citation>
    <scope>NUCLEOTIDE SEQUENCE [LARGE SCALE GENOMIC DNA]</scope>
</reference>
<dbReference type="HAMAP" id="MF_00634">
    <property type="entry name" value="UPF0235"/>
    <property type="match status" value="1"/>
</dbReference>
<dbReference type="PANTHER" id="PTHR13420">
    <property type="entry name" value="UPF0235 PROTEIN C15ORF40"/>
    <property type="match status" value="1"/>
</dbReference>
<protein>
    <recommendedName>
        <fullName evidence="2">UPF0235 protein A2936_02385</fullName>
    </recommendedName>
</protein>
<comment type="similarity">
    <text evidence="1 2">Belongs to the UPF0235 family.</text>
</comment>
<dbReference type="PANTHER" id="PTHR13420:SF7">
    <property type="entry name" value="UPF0235 PROTEIN C15ORF40"/>
    <property type="match status" value="1"/>
</dbReference>
<gene>
    <name evidence="3" type="ORF">A2936_02385</name>
</gene>
<evidence type="ECO:0000256" key="2">
    <source>
        <dbReference type="HAMAP-Rule" id="MF_00634"/>
    </source>
</evidence>
<dbReference type="EMBL" id="MGEK01000020">
    <property type="protein sequence ID" value="OGL82482.1"/>
    <property type="molecule type" value="Genomic_DNA"/>
</dbReference>
<organism evidence="3 4">
    <name type="scientific">Candidatus Uhrbacteria bacterium RIFCSPLOWO2_01_FULL_47_25</name>
    <dbReference type="NCBI Taxonomy" id="1802402"/>
    <lineage>
        <taxon>Bacteria</taxon>
        <taxon>Candidatus Uhriibacteriota</taxon>
    </lineage>
</organism>
<proteinExistence type="inferred from homology"/>
<dbReference type="InterPro" id="IPR036591">
    <property type="entry name" value="YggU-like_sf"/>
</dbReference>
<evidence type="ECO:0000313" key="4">
    <source>
        <dbReference type="Proteomes" id="UP000176846"/>
    </source>
</evidence>
<dbReference type="Pfam" id="PF02594">
    <property type="entry name" value="DUF167"/>
    <property type="match status" value="1"/>
</dbReference>
<dbReference type="Proteomes" id="UP000176846">
    <property type="component" value="Unassembled WGS sequence"/>
</dbReference>
<dbReference type="AlphaFoldDB" id="A0A1F7UW06"/>
<dbReference type="SMART" id="SM01152">
    <property type="entry name" value="DUF167"/>
    <property type="match status" value="1"/>
</dbReference>
<accession>A0A1F7UW06</accession>
<dbReference type="GO" id="GO:0005737">
    <property type="term" value="C:cytoplasm"/>
    <property type="evidence" value="ECO:0007669"/>
    <property type="project" value="TreeGrafter"/>
</dbReference>
<dbReference type="NCBIfam" id="TIGR00251">
    <property type="entry name" value="DUF167 family protein"/>
    <property type="match status" value="1"/>
</dbReference>
<dbReference type="InterPro" id="IPR003746">
    <property type="entry name" value="DUF167"/>
</dbReference>
<dbReference type="SUPFAM" id="SSF69786">
    <property type="entry name" value="YggU-like"/>
    <property type="match status" value="1"/>
</dbReference>
<sequence length="77" mass="8564">MRIFVKVKTNAKEERVEQVGDKNYLASVKAEPIDDKANEALVKLLARYFGITPSAIKIVHGSSSRHKIIDIPGSRQS</sequence>
<evidence type="ECO:0000313" key="3">
    <source>
        <dbReference type="EMBL" id="OGL82482.1"/>
    </source>
</evidence>